<dbReference type="PRINTS" id="PR01837">
    <property type="entry name" value="MGTCSAPBPROT"/>
</dbReference>
<dbReference type="EMBL" id="CABFPH010000205">
    <property type="protein sequence ID" value="VUD75061.1"/>
    <property type="molecule type" value="Genomic_DNA"/>
</dbReference>
<evidence type="ECO:0000256" key="5">
    <source>
        <dbReference type="ARBA" id="ARBA00022989"/>
    </source>
</evidence>
<feature type="transmembrane region" description="Helical" evidence="7">
    <location>
        <begin position="96"/>
        <end position="116"/>
    </location>
</feature>
<keyword evidence="11" id="KW-1185">Reference proteome</keyword>
<evidence type="ECO:0000313" key="11">
    <source>
        <dbReference type="Proteomes" id="UP000410984"/>
    </source>
</evidence>
<evidence type="ECO:0000256" key="1">
    <source>
        <dbReference type="ARBA" id="ARBA00004651"/>
    </source>
</evidence>
<reference evidence="10 11" key="1">
    <citation type="submission" date="2019-06" db="EMBL/GenBank/DDBJ databases">
        <authorList>
            <person name="Rodrigo-Torres L."/>
            <person name="Arahal R. D."/>
            <person name="Lucena T."/>
        </authorList>
    </citation>
    <scope>NUCLEOTIDE SEQUENCE [LARGE SCALE GENOMIC DNA]</scope>
    <source>
        <strain evidence="10 11">SB0023/3</strain>
    </source>
</reference>
<feature type="domain" description="MgtC/SapB/SrpB/YhiD N-terminal" evidence="9">
    <location>
        <begin position="18"/>
        <end position="141"/>
    </location>
</feature>
<dbReference type="GO" id="GO:0005886">
    <property type="term" value="C:plasma membrane"/>
    <property type="evidence" value="ECO:0007669"/>
    <property type="project" value="UniProtKB-SubCell"/>
</dbReference>
<feature type="transmembrane region" description="Helical" evidence="7">
    <location>
        <begin position="14"/>
        <end position="31"/>
    </location>
</feature>
<feature type="transmembrane region" description="Helical" evidence="7">
    <location>
        <begin position="43"/>
        <end position="64"/>
    </location>
</feature>
<accession>A0A509ELP5</accession>
<evidence type="ECO:0000313" key="10">
    <source>
        <dbReference type="EMBL" id="VUD75061.1"/>
    </source>
</evidence>
<keyword evidence="7" id="KW-0997">Cell inner membrane</keyword>
<dbReference type="RefSeq" id="WP_050772665.1">
    <property type="nucleotide sequence ID" value="NZ_CABFPH010000205.1"/>
</dbReference>
<organism evidence="10 11">
    <name type="scientific">Methylobacterium symbioticum</name>
    <dbReference type="NCBI Taxonomy" id="2584084"/>
    <lineage>
        <taxon>Bacteria</taxon>
        <taxon>Pseudomonadati</taxon>
        <taxon>Pseudomonadota</taxon>
        <taxon>Alphaproteobacteria</taxon>
        <taxon>Hyphomicrobiales</taxon>
        <taxon>Methylobacteriaceae</taxon>
        <taxon>Methylobacterium</taxon>
    </lineage>
</organism>
<gene>
    <name evidence="10" type="ORF">MET9862_05701</name>
</gene>
<feature type="transmembrane region" description="Helical" evidence="7">
    <location>
        <begin position="70"/>
        <end position="89"/>
    </location>
</feature>
<comment type="subcellular location">
    <subcellularLocation>
        <location evidence="7">Cell inner membrane</location>
        <topology evidence="7">Multi-pass membrane protein</topology>
    </subcellularLocation>
    <subcellularLocation>
        <location evidence="1">Cell membrane</location>
        <topology evidence="1">Multi-pass membrane protein</topology>
    </subcellularLocation>
</comment>
<dbReference type="Pfam" id="PF02308">
    <property type="entry name" value="MgtC"/>
    <property type="match status" value="1"/>
</dbReference>
<dbReference type="PANTHER" id="PTHR33778:SF1">
    <property type="entry name" value="MAGNESIUM TRANSPORTER YHID-RELATED"/>
    <property type="match status" value="1"/>
</dbReference>
<evidence type="ECO:0000256" key="8">
    <source>
        <dbReference type="SAM" id="MobiDB-lite"/>
    </source>
</evidence>
<dbReference type="OrthoDB" id="9811198at2"/>
<dbReference type="AlphaFoldDB" id="A0A509ELP5"/>
<sequence>MGSYWGIWGDLPNHLVRLGLAFAFAFPLGWNREREARSAGLRTFPIVAIASCGFILLASELLGARTPEQARILQGLITGIGFIGGGAILKGGDNVHGTATAASLWNVGVIGAAVGFGYYDLGLIPALSNFLVLALLTPLKRKPRTAASQDRGAGTEPGGGPAGTGGAGHSE</sequence>
<name>A0A509ELP5_9HYPH</name>
<comment type="similarity">
    <text evidence="2 7">Belongs to the MgtC/SapB family.</text>
</comment>
<evidence type="ECO:0000256" key="3">
    <source>
        <dbReference type="ARBA" id="ARBA00022475"/>
    </source>
</evidence>
<dbReference type="Proteomes" id="UP000410984">
    <property type="component" value="Unassembled WGS sequence"/>
</dbReference>
<dbReference type="InterPro" id="IPR049177">
    <property type="entry name" value="MgtC_SapB_SrpB_YhiD_N"/>
</dbReference>
<keyword evidence="5 7" id="KW-1133">Transmembrane helix</keyword>
<feature type="compositionally biased region" description="Gly residues" evidence="8">
    <location>
        <begin position="155"/>
        <end position="171"/>
    </location>
</feature>
<keyword evidence="3" id="KW-1003">Cell membrane</keyword>
<evidence type="ECO:0000259" key="9">
    <source>
        <dbReference type="Pfam" id="PF02308"/>
    </source>
</evidence>
<dbReference type="PANTHER" id="PTHR33778">
    <property type="entry name" value="PROTEIN MGTC"/>
    <property type="match status" value="1"/>
</dbReference>
<feature type="region of interest" description="Disordered" evidence="8">
    <location>
        <begin position="144"/>
        <end position="171"/>
    </location>
</feature>
<dbReference type="InterPro" id="IPR003416">
    <property type="entry name" value="MgtC/SapB/SrpB/YhiD_fam"/>
</dbReference>
<evidence type="ECO:0000256" key="2">
    <source>
        <dbReference type="ARBA" id="ARBA00009298"/>
    </source>
</evidence>
<evidence type="ECO:0000256" key="7">
    <source>
        <dbReference type="RuleBase" id="RU365041"/>
    </source>
</evidence>
<evidence type="ECO:0000256" key="6">
    <source>
        <dbReference type="ARBA" id="ARBA00023136"/>
    </source>
</evidence>
<protein>
    <recommendedName>
        <fullName evidence="7">Protein MgtC</fullName>
    </recommendedName>
</protein>
<keyword evidence="6 7" id="KW-0472">Membrane</keyword>
<proteinExistence type="inferred from homology"/>
<keyword evidence="4 7" id="KW-0812">Transmembrane</keyword>
<evidence type="ECO:0000256" key="4">
    <source>
        <dbReference type="ARBA" id="ARBA00022692"/>
    </source>
</evidence>